<dbReference type="InterPro" id="IPR041698">
    <property type="entry name" value="Methyltransf_25"/>
</dbReference>
<feature type="repeat" description="TPR" evidence="6">
    <location>
        <begin position="74"/>
        <end position="107"/>
    </location>
</feature>
<dbReference type="InterPro" id="IPR013105">
    <property type="entry name" value="TPR_2"/>
</dbReference>
<dbReference type="AlphaFoldDB" id="A0A3P3VRE8"/>
<dbReference type="Pfam" id="PF13181">
    <property type="entry name" value="TPR_8"/>
    <property type="match status" value="1"/>
</dbReference>
<reference evidence="8 9" key="2">
    <citation type="submission" date="2018-12" db="EMBL/GenBank/DDBJ databases">
        <title>Simiduia agarivorans gen. nov., sp. nov., a marine, agarolytic bacterium isolated from shallow coastal water from Keelung, Taiwan.</title>
        <authorList>
            <person name="Shieh W.Y."/>
        </authorList>
    </citation>
    <scope>NUCLEOTIDE SEQUENCE [LARGE SCALE GENOMIC DNA]</scope>
    <source>
        <strain evidence="8 9">GTF-13</strain>
    </source>
</reference>
<evidence type="ECO:0000256" key="6">
    <source>
        <dbReference type="PROSITE-ProRule" id="PRU00339"/>
    </source>
</evidence>
<evidence type="ECO:0000259" key="7">
    <source>
        <dbReference type="Pfam" id="PF13649"/>
    </source>
</evidence>
<dbReference type="GO" id="GO:0008168">
    <property type="term" value="F:methyltransferase activity"/>
    <property type="evidence" value="ECO:0007669"/>
    <property type="project" value="UniProtKB-KW"/>
</dbReference>
<dbReference type="PANTHER" id="PTHR43464">
    <property type="entry name" value="METHYLTRANSFERASE"/>
    <property type="match status" value="1"/>
</dbReference>
<keyword evidence="5 6" id="KW-0802">TPR repeat</keyword>
<dbReference type="SUPFAM" id="SSF53335">
    <property type="entry name" value="S-adenosyl-L-methionine-dependent methyltransferases"/>
    <property type="match status" value="1"/>
</dbReference>
<dbReference type="EMBL" id="QWEZ01000001">
    <property type="protein sequence ID" value="RRJ84256.1"/>
    <property type="molecule type" value="Genomic_DNA"/>
</dbReference>
<gene>
    <name evidence="8" type="ORF">D0544_03870</name>
</gene>
<keyword evidence="9" id="KW-1185">Reference proteome</keyword>
<keyword evidence="2" id="KW-0808">Transferase</keyword>
<dbReference type="PANTHER" id="PTHR43464:SF19">
    <property type="entry name" value="UBIQUINONE BIOSYNTHESIS O-METHYLTRANSFERASE, MITOCHONDRIAL"/>
    <property type="match status" value="1"/>
</dbReference>
<dbReference type="InterPro" id="IPR019734">
    <property type="entry name" value="TPR_rpt"/>
</dbReference>
<dbReference type="PROSITE" id="PS50005">
    <property type="entry name" value="TPR"/>
    <property type="match status" value="1"/>
</dbReference>
<dbReference type="RefSeq" id="WP_125014683.1">
    <property type="nucleotide sequence ID" value="NZ_QWEZ01000001.1"/>
</dbReference>
<evidence type="ECO:0000256" key="2">
    <source>
        <dbReference type="ARBA" id="ARBA00022679"/>
    </source>
</evidence>
<dbReference type="Gene3D" id="3.40.50.150">
    <property type="entry name" value="Vaccinia Virus protein VP39"/>
    <property type="match status" value="1"/>
</dbReference>
<dbReference type="Pfam" id="PF13649">
    <property type="entry name" value="Methyltransf_25"/>
    <property type="match status" value="1"/>
</dbReference>
<dbReference type="GO" id="GO:0032259">
    <property type="term" value="P:methylation"/>
    <property type="evidence" value="ECO:0007669"/>
    <property type="project" value="UniProtKB-KW"/>
</dbReference>
<reference evidence="8 9" key="1">
    <citation type="submission" date="2018-08" db="EMBL/GenBank/DDBJ databases">
        <authorList>
            <person name="Khan S.A."/>
        </authorList>
    </citation>
    <scope>NUCLEOTIDE SEQUENCE [LARGE SCALE GENOMIC DNA]</scope>
    <source>
        <strain evidence="8 9">GTF-13</strain>
    </source>
</reference>
<dbReference type="InterPro" id="IPR029063">
    <property type="entry name" value="SAM-dependent_MTases_sf"/>
</dbReference>
<name>A0A3P3VRE8_9GAMM</name>
<sequence>MDTEQLLQKAFSLLARGKTGPARAICRKLQAESGEDFNVCHLQGVLALQEGQLELAQAALERALSLAAPGQRSDQALSNLALALHRQGRDQQALEAIEQAIALYPREQAYHANMGYIAESLGRWDRMEQAFALALELQPAEPEYLLGLAVALRRQAHYDKAWELLRELAADSPDLDIQREAVLLELATDQREAALARVRCILMESEQTGLATQFADYLADEGQLDSARLLYQLARELEPDNPTIEHMLASLERRAIPRAGAPDEYVRALYDQYADRFELHLKHRLQYGAPGLIVSCLLEQGVEQLERVLDLGCGTGLMGAALCEKLPVNHLAGVDLSANMIKLADSKGVYHRLEQASILPYLQANEARWTLICAADVLIYLGHLESWFALVRRRLQPGGLLAFTIEQGEAEGVSLLANGRYQHHPLYIEQLAQENGLVELHSAELMLRKERGEEVLGRLYLFRYVTA</sequence>
<organism evidence="8 9">
    <name type="scientific">Aestuariirhabdus litorea</name>
    <dbReference type="NCBI Taxonomy" id="2528527"/>
    <lineage>
        <taxon>Bacteria</taxon>
        <taxon>Pseudomonadati</taxon>
        <taxon>Pseudomonadota</taxon>
        <taxon>Gammaproteobacteria</taxon>
        <taxon>Oceanospirillales</taxon>
        <taxon>Aestuariirhabdaceae</taxon>
        <taxon>Aestuariirhabdus</taxon>
    </lineage>
</organism>
<dbReference type="SMART" id="SM00028">
    <property type="entry name" value="TPR"/>
    <property type="match status" value="5"/>
</dbReference>
<keyword evidence="3" id="KW-0949">S-adenosyl-L-methionine</keyword>
<dbReference type="Pfam" id="PF07719">
    <property type="entry name" value="TPR_2"/>
    <property type="match status" value="1"/>
</dbReference>
<evidence type="ECO:0000313" key="9">
    <source>
        <dbReference type="Proteomes" id="UP000280792"/>
    </source>
</evidence>
<dbReference type="Proteomes" id="UP000280792">
    <property type="component" value="Unassembled WGS sequence"/>
</dbReference>
<evidence type="ECO:0000256" key="5">
    <source>
        <dbReference type="ARBA" id="ARBA00022803"/>
    </source>
</evidence>
<feature type="domain" description="Methyltransferase" evidence="7">
    <location>
        <begin position="308"/>
        <end position="399"/>
    </location>
</feature>
<dbReference type="Gene3D" id="1.25.40.10">
    <property type="entry name" value="Tetratricopeptide repeat domain"/>
    <property type="match status" value="1"/>
</dbReference>
<dbReference type="InterPro" id="IPR011990">
    <property type="entry name" value="TPR-like_helical_dom_sf"/>
</dbReference>
<proteinExistence type="predicted"/>
<comment type="caution">
    <text evidence="8">The sequence shown here is derived from an EMBL/GenBank/DDBJ whole genome shotgun (WGS) entry which is preliminary data.</text>
</comment>
<evidence type="ECO:0000313" key="8">
    <source>
        <dbReference type="EMBL" id="RRJ84256.1"/>
    </source>
</evidence>
<protein>
    <submittedName>
        <fullName evidence="8">Tetratricopeptide repeat protein</fullName>
    </submittedName>
</protein>
<dbReference type="SUPFAM" id="SSF48452">
    <property type="entry name" value="TPR-like"/>
    <property type="match status" value="1"/>
</dbReference>
<keyword evidence="4" id="KW-0677">Repeat</keyword>
<keyword evidence="1" id="KW-0489">Methyltransferase</keyword>
<evidence type="ECO:0000256" key="4">
    <source>
        <dbReference type="ARBA" id="ARBA00022737"/>
    </source>
</evidence>
<dbReference type="CDD" id="cd02440">
    <property type="entry name" value="AdoMet_MTases"/>
    <property type="match status" value="1"/>
</dbReference>
<evidence type="ECO:0000256" key="3">
    <source>
        <dbReference type="ARBA" id="ARBA00022691"/>
    </source>
</evidence>
<evidence type="ECO:0000256" key="1">
    <source>
        <dbReference type="ARBA" id="ARBA00022603"/>
    </source>
</evidence>
<accession>A0A3P3VRE8</accession>